<keyword evidence="3" id="KW-1185">Reference proteome</keyword>
<dbReference type="InterPro" id="IPR003615">
    <property type="entry name" value="HNH_nuc"/>
</dbReference>
<protein>
    <recommendedName>
        <fullName evidence="1">HNH nuclease domain-containing protein</fullName>
    </recommendedName>
</protein>
<evidence type="ECO:0000313" key="3">
    <source>
        <dbReference type="Proteomes" id="UP000316962"/>
    </source>
</evidence>
<feature type="domain" description="HNH nuclease" evidence="1">
    <location>
        <begin position="2"/>
        <end position="26"/>
    </location>
</feature>
<dbReference type="Pfam" id="PF13392">
    <property type="entry name" value="HNH_3"/>
    <property type="match status" value="1"/>
</dbReference>
<dbReference type="EMBL" id="MK962628">
    <property type="protein sequence ID" value="QDH83900.1"/>
    <property type="molecule type" value="Genomic_DNA"/>
</dbReference>
<proteinExistence type="predicted"/>
<evidence type="ECO:0000313" key="2">
    <source>
        <dbReference type="EMBL" id="QDH83900.1"/>
    </source>
</evidence>
<organism evidence="2 3">
    <name type="scientific">Achromobacter phage vB_AxyP_19-32_Axy09</name>
    <dbReference type="NCBI Taxonomy" id="2591040"/>
    <lineage>
        <taxon>Viruses</taxon>
        <taxon>Duplodnaviria</taxon>
        <taxon>Heunggongvirae</taxon>
        <taxon>Uroviricota</taxon>
        <taxon>Caudoviricetes</taxon>
        <taxon>Autographivirales</taxon>
        <taxon>Autoscriptoviridae</taxon>
        <taxon>Axyvirus</taxon>
        <taxon>Axyvirus 1932Axy09</taxon>
    </lineage>
</organism>
<dbReference type="Gene3D" id="3.90.75.20">
    <property type="match status" value="1"/>
</dbReference>
<sequence length="103" mass="11371">MRVDHIDGDRGNDSLCNLQLVTNQRNCQLGSPQLSAANTNGYPNVYRMHNGTWYGQFRHGYKRVHCGTHKTPEAAYAAVLARRAEYGAETRRVAVAGPGPASR</sequence>
<evidence type="ECO:0000259" key="1">
    <source>
        <dbReference type="Pfam" id="PF13392"/>
    </source>
</evidence>
<reference evidence="2 3" key="1">
    <citation type="submission" date="2019-05" db="EMBL/GenBank/DDBJ databases">
        <title>Complete genome sequence of sixteen phages from Abidjan, cote d'Ivoire, isolated on a single strain of Achromobacter xylosoxidans.</title>
        <authorList>
            <person name="Essoh C."/>
            <person name="Vernadet J.-P."/>
            <person name="Vergnaud G."/>
            <person name="Pourcel C."/>
        </authorList>
    </citation>
    <scope>NUCLEOTIDE SEQUENCE [LARGE SCALE GENOMIC DNA]</scope>
</reference>
<accession>A0A514CTX0</accession>
<dbReference type="SUPFAM" id="SSF54060">
    <property type="entry name" value="His-Me finger endonucleases"/>
    <property type="match status" value="1"/>
</dbReference>
<dbReference type="InterPro" id="IPR044925">
    <property type="entry name" value="His-Me_finger_sf"/>
</dbReference>
<gene>
    <name evidence="2" type="ORF">Axy09_017</name>
</gene>
<dbReference type="Proteomes" id="UP000316962">
    <property type="component" value="Segment"/>
</dbReference>
<name>A0A514CTX0_9CAUD</name>